<keyword evidence="5" id="KW-0255">Endonuclease</keyword>
<evidence type="ECO:0000259" key="4">
    <source>
        <dbReference type="Pfam" id="PF01420"/>
    </source>
</evidence>
<dbReference type="Pfam" id="PF01420">
    <property type="entry name" value="Methylase_S"/>
    <property type="match status" value="2"/>
</dbReference>
<comment type="caution">
    <text evidence="5">The sequence shown here is derived from an EMBL/GenBank/DDBJ whole genome shotgun (WGS) entry which is preliminary data.</text>
</comment>
<dbReference type="EMBL" id="JAUKPO010000029">
    <property type="protein sequence ID" value="MDO1450348.1"/>
    <property type="molecule type" value="Genomic_DNA"/>
</dbReference>
<dbReference type="GO" id="GO:0016787">
    <property type="term" value="F:hydrolase activity"/>
    <property type="evidence" value="ECO:0007669"/>
    <property type="project" value="UniProtKB-KW"/>
</dbReference>
<proteinExistence type="inferred from homology"/>
<keyword evidence="6" id="KW-1185">Reference proteome</keyword>
<keyword evidence="5" id="KW-0540">Nuclease</keyword>
<dbReference type="InterPro" id="IPR052021">
    <property type="entry name" value="Type-I_RS_S_subunit"/>
</dbReference>
<evidence type="ECO:0000313" key="5">
    <source>
        <dbReference type="EMBL" id="MDO1450348.1"/>
    </source>
</evidence>
<evidence type="ECO:0000256" key="3">
    <source>
        <dbReference type="ARBA" id="ARBA00023125"/>
    </source>
</evidence>
<evidence type="ECO:0000256" key="1">
    <source>
        <dbReference type="ARBA" id="ARBA00010923"/>
    </source>
</evidence>
<protein>
    <submittedName>
        <fullName evidence="5">Restriction endonuclease subunit S</fullName>
        <ecNumber evidence="5">3.1.21.-</ecNumber>
    </submittedName>
</protein>
<name>A0ABT8RE29_9BACT</name>
<dbReference type="Gene3D" id="3.90.220.20">
    <property type="entry name" value="DNA methylase specificity domains"/>
    <property type="match status" value="2"/>
</dbReference>
<keyword evidence="5" id="KW-0378">Hydrolase</keyword>
<organism evidence="5 6">
    <name type="scientific">Rhodocytophaga aerolata</name>
    <dbReference type="NCBI Taxonomy" id="455078"/>
    <lineage>
        <taxon>Bacteria</taxon>
        <taxon>Pseudomonadati</taxon>
        <taxon>Bacteroidota</taxon>
        <taxon>Cytophagia</taxon>
        <taxon>Cytophagales</taxon>
        <taxon>Rhodocytophagaceae</taxon>
        <taxon>Rhodocytophaga</taxon>
    </lineage>
</organism>
<comment type="similarity">
    <text evidence="1">Belongs to the type-I restriction system S methylase family.</text>
</comment>
<gene>
    <name evidence="5" type="ORF">Q0590_28995</name>
</gene>
<dbReference type="InterPro" id="IPR044946">
    <property type="entry name" value="Restrct_endonuc_typeI_TRD_sf"/>
</dbReference>
<dbReference type="EC" id="3.1.21.-" evidence="5"/>
<keyword evidence="2" id="KW-0680">Restriction system</keyword>
<dbReference type="GO" id="GO:0004519">
    <property type="term" value="F:endonuclease activity"/>
    <property type="evidence" value="ECO:0007669"/>
    <property type="project" value="UniProtKB-KW"/>
</dbReference>
<dbReference type="PANTHER" id="PTHR30408">
    <property type="entry name" value="TYPE-1 RESTRICTION ENZYME ECOKI SPECIFICITY PROTEIN"/>
    <property type="match status" value="1"/>
</dbReference>
<dbReference type="InterPro" id="IPR000055">
    <property type="entry name" value="Restrct_endonuc_typeI_TRD"/>
</dbReference>
<evidence type="ECO:0000313" key="6">
    <source>
        <dbReference type="Proteomes" id="UP001168528"/>
    </source>
</evidence>
<reference evidence="5" key="1">
    <citation type="submission" date="2023-07" db="EMBL/GenBank/DDBJ databases">
        <title>The genome sequence of Rhodocytophaga aerolata KACC 12507.</title>
        <authorList>
            <person name="Zhang X."/>
        </authorList>
    </citation>
    <scope>NUCLEOTIDE SEQUENCE</scope>
    <source>
        <strain evidence="5">KACC 12507</strain>
    </source>
</reference>
<feature type="domain" description="Type I restriction modification DNA specificity" evidence="4">
    <location>
        <begin position="3"/>
        <end position="172"/>
    </location>
</feature>
<dbReference type="SUPFAM" id="SSF116734">
    <property type="entry name" value="DNA methylase specificity domain"/>
    <property type="match status" value="2"/>
</dbReference>
<sequence>MKYQLVKLSDCCEIISGSTPSRPVSEYWNGTIPWVTPKDLTDLDTPYIHDAPEKITKAGYDSCSTVLLPKNSVLLSSRAPIGHLAINTVEMCTNQGFKSLIPNDSVDSLYLFFCLKWMKGYLVSLGTGSTFKEISKAILSKVEIPLPSLQEQKRIAAVLDKADRIRQLNRQLVAKYEALTQSVFLEIFGDPARNEKCWPIYRIEEVASKDKYSIKAGPFGSALKKEFYVAKGYKIYGQEQVIRDDLSFGEYYIDEAKYRSLESCRIQAGDILISLVGTYGKISIVPENFEPGIINPRLMKITLNTNLVLPVFLKKLLQSQGVRNQIENVSRGGTMDIVNVGIMKNIEIPLPPIELQKNFVQTLKNIESQKTKAEQSLKKSEDLFNTLLQKAFRGELFEKELVEAEIGVVEESVLSKSMQLNLF</sequence>
<accession>A0ABT8RE29</accession>
<dbReference type="CDD" id="cd17273">
    <property type="entry name" value="RMtype1_S_EcoJA69PI-TRD1-CR1_like"/>
    <property type="match status" value="1"/>
</dbReference>
<dbReference type="PANTHER" id="PTHR30408:SF12">
    <property type="entry name" value="TYPE I RESTRICTION ENZYME MJAVIII SPECIFICITY SUBUNIT"/>
    <property type="match status" value="1"/>
</dbReference>
<keyword evidence="3" id="KW-0238">DNA-binding</keyword>
<evidence type="ECO:0000256" key="2">
    <source>
        <dbReference type="ARBA" id="ARBA00022747"/>
    </source>
</evidence>
<dbReference type="RefSeq" id="WP_302041151.1">
    <property type="nucleotide sequence ID" value="NZ_JAUKPO010000029.1"/>
</dbReference>
<feature type="domain" description="Type I restriction modification DNA specificity" evidence="4">
    <location>
        <begin position="224"/>
        <end position="376"/>
    </location>
</feature>
<dbReference type="Proteomes" id="UP001168528">
    <property type="component" value="Unassembled WGS sequence"/>
</dbReference>